<protein>
    <recommendedName>
        <fullName evidence="2">acylphosphatase</fullName>
        <ecNumber evidence="2">3.6.1.7</ecNumber>
    </recommendedName>
</protein>
<dbReference type="Proteomes" id="UP000650467">
    <property type="component" value="Unassembled WGS sequence"/>
</dbReference>
<dbReference type="PROSITE" id="PS51160">
    <property type="entry name" value="ACYLPHOSPHATASE_3"/>
    <property type="match status" value="1"/>
</dbReference>
<comment type="catalytic activity">
    <reaction evidence="4">
        <text>an acyl phosphate + H2O = a carboxylate + phosphate + H(+)</text>
        <dbReference type="Rhea" id="RHEA:14965"/>
        <dbReference type="ChEBI" id="CHEBI:15377"/>
        <dbReference type="ChEBI" id="CHEBI:15378"/>
        <dbReference type="ChEBI" id="CHEBI:29067"/>
        <dbReference type="ChEBI" id="CHEBI:43474"/>
        <dbReference type="ChEBI" id="CHEBI:59918"/>
        <dbReference type="EC" id="3.6.1.7"/>
    </reaction>
</comment>
<dbReference type="InterPro" id="IPR020456">
    <property type="entry name" value="Acylphosphatase"/>
</dbReference>
<comment type="caution">
    <text evidence="5">Lacks conserved residue(s) required for the propagation of feature annotation.</text>
</comment>
<keyword evidence="3" id="KW-0378">Hydrolase</keyword>
<dbReference type="AlphaFoldDB" id="A0A835SYF1"/>
<dbReference type="EMBL" id="JAEHOC010000018">
    <property type="protein sequence ID" value="KAG2433757.1"/>
    <property type="molecule type" value="Genomic_DNA"/>
</dbReference>
<accession>A0A835SYF1</accession>
<feature type="domain" description="Acylphosphatase-like" evidence="7">
    <location>
        <begin position="9"/>
        <end position="98"/>
    </location>
</feature>
<evidence type="ECO:0000259" key="7">
    <source>
        <dbReference type="PROSITE" id="PS51160"/>
    </source>
</evidence>
<evidence type="ECO:0000313" key="8">
    <source>
        <dbReference type="EMBL" id="KAG2433757.1"/>
    </source>
</evidence>
<evidence type="ECO:0000256" key="2">
    <source>
        <dbReference type="ARBA" id="ARBA00012150"/>
    </source>
</evidence>
<dbReference type="SUPFAM" id="SSF54975">
    <property type="entry name" value="Acylphosphatase/BLUF domain-like"/>
    <property type="match status" value="1"/>
</dbReference>
<evidence type="ECO:0000313" key="9">
    <source>
        <dbReference type="Proteomes" id="UP000650467"/>
    </source>
</evidence>
<evidence type="ECO:0000256" key="4">
    <source>
        <dbReference type="ARBA" id="ARBA00047645"/>
    </source>
</evidence>
<dbReference type="PRINTS" id="PR00112">
    <property type="entry name" value="ACYLPHPHTASE"/>
</dbReference>
<dbReference type="GO" id="GO:0003998">
    <property type="term" value="F:acylphosphatase activity"/>
    <property type="evidence" value="ECO:0007669"/>
    <property type="project" value="UniProtKB-EC"/>
</dbReference>
<dbReference type="InterPro" id="IPR036046">
    <property type="entry name" value="Acylphosphatase-like_dom_sf"/>
</dbReference>
<evidence type="ECO:0000256" key="5">
    <source>
        <dbReference type="PROSITE-ProRule" id="PRU00520"/>
    </source>
</evidence>
<evidence type="ECO:0000256" key="1">
    <source>
        <dbReference type="ARBA" id="ARBA00005614"/>
    </source>
</evidence>
<comment type="caution">
    <text evidence="8">The sequence shown here is derived from an EMBL/GenBank/DDBJ whole genome shotgun (WGS) entry which is preliminary data.</text>
</comment>
<proteinExistence type="inferred from homology"/>
<name>A0A835SYF1_CHLIN</name>
<dbReference type="PANTHER" id="PTHR10029">
    <property type="entry name" value="ACYLPHOSPHATASE"/>
    <property type="match status" value="1"/>
</dbReference>
<dbReference type="PANTHER" id="PTHR10029:SF3">
    <property type="entry name" value="ACYLPHOSPHATASE-RELATED"/>
    <property type="match status" value="1"/>
</dbReference>
<organism evidence="8 9">
    <name type="scientific">Chlamydomonas incerta</name>
    <dbReference type="NCBI Taxonomy" id="51695"/>
    <lineage>
        <taxon>Eukaryota</taxon>
        <taxon>Viridiplantae</taxon>
        <taxon>Chlorophyta</taxon>
        <taxon>core chlorophytes</taxon>
        <taxon>Chlorophyceae</taxon>
        <taxon>CS clade</taxon>
        <taxon>Chlamydomonadales</taxon>
        <taxon>Chlamydomonadaceae</taxon>
        <taxon>Chlamydomonas</taxon>
    </lineage>
</organism>
<dbReference type="Pfam" id="PF00708">
    <property type="entry name" value="Acylphosphatase"/>
    <property type="match status" value="1"/>
</dbReference>
<evidence type="ECO:0000256" key="6">
    <source>
        <dbReference type="RuleBase" id="RU004168"/>
    </source>
</evidence>
<dbReference type="EC" id="3.6.1.7" evidence="2"/>
<dbReference type="OrthoDB" id="7961613at2759"/>
<evidence type="ECO:0000256" key="3">
    <source>
        <dbReference type="ARBA" id="ARBA00022801"/>
    </source>
</evidence>
<keyword evidence="9" id="KW-1185">Reference proteome</keyword>
<dbReference type="Gene3D" id="3.30.70.100">
    <property type="match status" value="1"/>
</dbReference>
<gene>
    <name evidence="8" type="ORF">HXX76_008119</name>
</gene>
<dbReference type="InterPro" id="IPR001792">
    <property type="entry name" value="Acylphosphatase-like_dom"/>
</dbReference>
<comment type="similarity">
    <text evidence="1 6">Belongs to the acylphosphatase family.</text>
</comment>
<sequence>MSGAPPLIGVKFEVFGKVDKVDFVKYAHLEAERLGLYGWIEETKDRTIKGEIEGPPEQVQEMQQWLCSKGSPGCQIDKVDASEPIPLQTYTHKAIIVDKPHHQHHGK</sequence>
<reference evidence="8" key="1">
    <citation type="journal article" date="2020" name="bioRxiv">
        <title>Comparative genomics of Chlamydomonas.</title>
        <authorList>
            <person name="Craig R.J."/>
            <person name="Hasan A.R."/>
            <person name="Ness R.W."/>
            <person name="Keightley P.D."/>
        </authorList>
    </citation>
    <scope>NUCLEOTIDE SEQUENCE</scope>
    <source>
        <strain evidence="8">SAG 7.73</strain>
    </source>
</reference>